<dbReference type="Gene3D" id="3.40.50.2300">
    <property type="match status" value="2"/>
</dbReference>
<protein>
    <submittedName>
        <fullName evidence="1">Uncharacterized protein</fullName>
    </submittedName>
</protein>
<proteinExistence type="predicted"/>
<evidence type="ECO:0000313" key="1">
    <source>
        <dbReference type="EMBL" id="KAJ8982640.1"/>
    </source>
</evidence>
<reference evidence="1" key="1">
    <citation type="journal article" date="2023" name="Insect Mol. Biol.">
        <title>Genome sequencing provides insights into the evolution of gene families encoding plant cell wall-degrading enzymes in longhorned beetles.</title>
        <authorList>
            <person name="Shin N.R."/>
            <person name="Okamura Y."/>
            <person name="Kirsch R."/>
            <person name="Pauchet Y."/>
        </authorList>
    </citation>
    <scope>NUCLEOTIDE SEQUENCE</scope>
    <source>
        <strain evidence="1">MMC_N1</strain>
    </source>
</reference>
<name>A0ABQ9JZG3_9CUCU</name>
<dbReference type="InterPro" id="IPR028082">
    <property type="entry name" value="Peripla_BP_I"/>
</dbReference>
<dbReference type="SUPFAM" id="SSF53822">
    <property type="entry name" value="Periplasmic binding protein-like I"/>
    <property type="match status" value="1"/>
</dbReference>
<sequence>MKDAHTLDYSSINTTVNITTIKIYDDSSTAFKKTLGRWNTFPSRHLERDDVKTETVLFHDALLLLTDSINDLVNTNADNLKTYPIDCKGEETSKSGYIISNYMKIKHPSQDDTISKPVKFDQDGNRVDFNIYVVDNKRHEYMAVWNAQNKTLELKRDFNSTTNAATENFQKIVVPVATT</sequence>
<organism evidence="1 2">
    <name type="scientific">Molorchus minor</name>
    <dbReference type="NCBI Taxonomy" id="1323400"/>
    <lineage>
        <taxon>Eukaryota</taxon>
        <taxon>Metazoa</taxon>
        <taxon>Ecdysozoa</taxon>
        <taxon>Arthropoda</taxon>
        <taxon>Hexapoda</taxon>
        <taxon>Insecta</taxon>
        <taxon>Pterygota</taxon>
        <taxon>Neoptera</taxon>
        <taxon>Endopterygota</taxon>
        <taxon>Coleoptera</taxon>
        <taxon>Polyphaga</taxon>
        <taxon>Cucujiformia</taxon>
        <taxon>Chrysomeloidea</taxon>
        <taxon>Cerambycidae</taxon>
        <taxon>Lamiinae</taxon>
        <taxon>Monochamini</taxon>
        <taxon>Molorchus</taxon>
    </lineage>
</organism>
<accession>A0ABQ9JZG3</accession>
<dbReference type="EMBL" id="JAPWTJ010000115">
    <property type="protein sequence ID" value="KAJ8982640.1"/>
    <property type="molecule type" value="Genomic_DNA"/>
</dbReference>
<keyword evidence="2" id="KW-1185">Reference proteome</keyword>
<dbReference type="Proteomes" id="UP001162164">
    <property type="component" value="Unassembled WGS sequence"/>
</dbReference>
<evidence type="ECO:0000313" key="2">
    <source>
        <dbReference type="Proteomes" id="UP001162164"/>
    </source>
</evidence>
<comment type="caution">
    <text evidence="1">The sequence shown here is derived from an EMBL/GenBank/DDBJ whole genome shotgun (WGS) entry which is preliminary data.</text>
</comment>
<gene>
    <name evidence="1" type="ORF">NQ317_002692</name>
</gene>